<protein>
    <recommendedName>
        <fullName evidence="3">DUF4333 domain-containing protein</fullName>
    </recommendedName>
</protein>
<evidence type="ECO:0000313" key="2">
    <source>
        <dbReference type="Proteomes" id="UP000305238"/>
    </source>
</evidence>
<evidence type="ECO:0008006" key="3">
    <source>
        <dbReference type="Google" id="ProtNLM"/>
    </source>
</evidence>
<evidence type="ECO:0000313" key="1">
    <source>
        <dbReference type="EMBL" id="TMR40100.1"/>
    </source>
</evidence>
<gene>
    <name evidence="1" type="ORF">ETD96_12565</name>
</gene>
<accession>A0A5S4HJU4</accession>
<dbReference type="Proteomes" id="UP000305238">
    <property type="component" value="Unassembled WGS sequence"/>
</dbReference>
<dbReference type="OrthoDB" id="3482267at2"/>
<name>A0A5S4HJU4_9ACTN</name>
<dbReference type="RefSeq" id="WP_138636499.1">
    <property type="nucleotide sequence ID" value="NZ_JASWDG010000091.1"/>
</dbReference>
<dbReference type="EMBL" id="VCKZ01000069">
    <property type="protein sequence ID" value="TMR40100.1"/>
    <property type="molecule type" value="Genomic_DNA"/>
</dbReference>
<keyword evidence="2" id="KW-1185">Reference proteome</keyword>
<proteinExistence type="predicted"/>
<organism evidence="1 2">
    <name type="scientific">Actinomadura geliboluensis</name>
    <dbReference type="NCBI Taxonomy" id="882440"/>
    <lineage>
        <taxon>Bacteria</taxon>
        <taxon>Bacillati</taxon>
        <taxon>Actinomycetota</taxon>
        <taxon>Actinomycetes</taxon>
        <taxon>Streptosporangiales</taxon>
        <taxon>Thermomonosporaceae</taxon>
        <taxon>Actinomadura</taxon>
    </lineage>
</organism>
<sequence>MKISRKKALILGSAALIVLALAGGISYLALSGGKELKYKTQAALRNALPVTAAAELHQRGVTLAAPLKCADLPGWTKERLRVSCTGTTSDSKRVEVLGSGEKKTATTYYTILVGGRPVVQNATCLGADCHSQEAGSRG</sequence>
<reference evidence="1 2" key="1">
    <citation type="submission" date="2019-05" db="EMBL/GenBank/DDBJ databases">
        <title>Draft genome sequence of Actinomadura geliboluensis A8036.</title>
        <authorList>
            <person name="Saricaoglu S."/>
            <person name="Isik K."/>
        </authorList>
    </citation>
    <scope>NUCLEOTIDE SEQUENCE [LARGE SCALE GENOMIC DNA]</scope>
    <source>
        <strain evidence="1 2">A8036</strain>
    </source>
</reference>
<dbReference type="AlphaFoldDB" id="A0A5S4HJU4"/>
<comment type="caution">
    <text evidence="1">The sequence shown here is derived from an EMBL/GenBank/DDBJ whole genome shotgun (WGS) entry which is preliminary data.</text>
</comment>